<proteinExistence type="predicted"/>
<dbReference type="EMBL" id="KN730001">
    <property type="protein sequence ID" value="KIH61583.1"/>
    <property type="molecule type" value="Genomic_DNA"/>
</dbReference>
<organism evidence="1 2">
    <name type="scientific">Ancylostoma duodenale</name>
    <dbReference type="NCBI Taxonomy" id="51022"/>
    <lineage>
        <taxon>Eukaryota</taxon>
        <taxon>Metazoa</taxon>
        <taxon>Ecdysozoa</taxon>
        <taxon>Nematoda</taxon>
        <taxon>Chromadorea</taxon>
        <taxon>Rhabditida</taxon>
        <taxon>Rhabditina</taxon>
        <taxon>Rhabditomorpha</taxon>
        <taxon>Strongyloidea</taxon>
        <taxon>Ancylostomatidae</taxon>
        <taxon>Ancylostomatinae</taxon>
        <taxon>Ancylostoma</taxon>
    </lineage>
</organism>
<reference evidence="1 2" key="1">
    <citation type="submission" date="2013-12" db="EMBL/GenBank/DDBJ databases">
        <title>Draft genome of the parsitic nematode Ancylostoma duodenale.</title>
        <authorList>
            <person name="Mitreva M."/>
        </authorList>
    </citation>
    <scope>NUCLEOTIDE SEQUENCE [LARGE SCALE GENOMIC DNA]</scope>
    <source>
        <strain evidence="1 2">Zhejiang</strain>
    </source>
</reference>
<evidence type="ECO:0000313" key="2">
    <source>
        <dbReference type="Proteomes" id="UP000054047"/>
    </source>
</evidence>
<protein>
    <submittedName>
        <fullName evidence="1">Uncharacterized protein</fullName>
    </submittedName>
</protein>
<evidence type="ECO:0000313" key="1">
    <source>
        <dbReference type="EMBL" id="KIH61583.1"/>
    </source>
</evidence>
<dbReference type="Proteomes" id="UP000054047">
    <property type="component" value="Unassembled WGS sequence"/>
</dbReference>
<sequence length="78" mass="8620">MSEAEIITNCARKSVIRPALGSKLELDASELTQKQLDDLCVNAVYMEICLTIKQTQLRSLRCPVLQMLVPCEKAGTVP</sequence>
<accession>A0A0C2CX61</accession>
<dbReference type="AlphaFoldDB" id="A0A0C2CX61"/>
<keyword evidence="2" id="KW-1185">Reference proteome</keyword>
<gene>
    <name evidence="1" type="ORF">ANCDUO_08143</name>
</gene>
<name>A0A0C2CX61_9BILA</name>
<dbReference type="OrthoDB" id="5819656at2759"/>